<feature type="binding site" evidence="1">
    <location>
        <position position="30"/>
    </location>
    <ligand>
        <name>Zn(2+)</name>
        <dbReference type="ChEBI" id="CHEBI:29105"/>
        <note>catalytic</note>
    </ligand>
</feature>
<dbReference type="GO" id="GO:0050839">
    <property type="term" value="F:cell adhesion molecule binding"/>
    <property type="evidence" value="ECO:0007669"/>
    <property type="project" value="TreeGrafter"/>
</dbReference>
<dbReference type="GO" id="GO:0002693">
    <property type="term" value="P:positive regulation of cellular extravasation"/>
    <property type="evidence" value="ECO:0007669"/>
    <property type="project" value="TreeGrafter"/>
</dbReference>
<feature type="active site" evidence="1">
    <location>
        <position position="27"/>
    </location>
</feature>
<comment type="caution">
    <text evidence="1">Lacks conserved residue(s) required for the propagation of feature annotation.</text>
</comment>
<dbReference type="GO" id="GO:0006508">
    <property type="term" value="P:proteolysis"/>
    <property type="evidence" value="ECO:0007669"/>
    <property type="project" value="InterPro"/>
</dbReference>
<dbReference type="STRING" id="56723.ENSLBEP00000018133"/>
<protein>
    <recommendedName>
        <fullName evidence="2">Peptidase M12B domain-containing protein</fullName>
    </recommendedName>
</protein>
<dbReference type="InterPro" id="IPR024079">
    <property type="entry name" value="MetalloPept_cat_dom_sf"/>
</dbReference>
<keyword evidence="4" id="KW-1185">Reference proteome</keyword>
<dbReference type="GO" id="GO:0051044">
    <property type="term" value="P:positive regulation of membrane protein ectodomain proteolysis"/>
    <property type="evidence" value="ECO:0007669"/>
    <property type="project" value="TreeGrafter"/>
</dbReference>
<dbReference type="Ensembl" id="ENSLBET00000019144.1">
    <property type="protein sequence ID" value="ENSLBEP00000018133.1"/>
    <property type="gene ID" value="ENSLBEG00000013978.1"/>
</dbReference>
<dbReference type="Pfam" id="PF01421">
    <property type="entry name" value="Reprolysin"/>
    <property type="match status" value="1"/>
</dbReference>
<dbReference type="GO" id="GO:0022407">
    <property type="term" value="P:regulation of cell-cell adhesion"/>
    <property type="evidence" value="ECO:0007669"/>
    <property type="project" value="TreeGrafter"/>
</dbReference>
<dbReference type="GeneTree" id="ENSGT00940000158585"/>
<dbReference type="Proteomes" id="UP000261660">
    <property type="component" value="Unplaced"/>
</dbReference>
<dbReference type="PANTHER" id="PTHR11905:SF20">
    <property type="entry name" value="DISINTEGRIN AND METALLOPROTEINASE DOMAIN-CONTAINING PROTEIN 8"/>
    <property type="match status" value="1"/>
</dbReference>
<reference evidence="3" key="1">
    <citation type="submission" date="2025-08" db="UniProtKB">
        <authorList>
            <consortium name="Ensembl"/>
        </authorList>
    </citation>
    <scope>IDENTIFICATION</scope>
</reference>
<dbReference type="AlphaFoldDB" id="A0A3Q3FFV6"/>
<dbReference type="SUPFAM" id="SSF55486">
    <property type="entry name" value="Metalloproteases ('zincins'), catalytic domain"/>
    <property type="match status" value="1"/>
</dbReference>
<sequence>MCTSNSGAVNEDHNSNAIGVASTIAHEMGHNLGLSHDTENCVCGSLISKRGCIMSESVAVYPEQFSSCSQQQLSRFLDEVDPFCLLDSPSTDRIYGGPVCGNAFLEP</sequence>
<accession>A0A3Q3FFV6</accession>
<reference evidence="3" key="2">
    <citation type="submission" date="2025-09" db="UniProtKB">
        <authorList>
            <consortium name="Ensembl"/>
        </authorList>
    </citation>
    <scope>IDENTIFICATION</scope>
</reference>
<dbReference type="PANTHER" id="PTHR11905">
    <property type="entry name" value="ADAM A DISINTEGRIN AND METALLOPROTEASE DOMAIN"/>
    <property type="match status" value="1"/>
</dbReference>
<feature type="domain" description="Peptidase M12B" evidence="2">
    <location>
        <begin position="1"/>
        <end position="89"/>
    </location>
</feature>
<name>A0A3Q3FFV6_9LABR</name>
<evidence type="ECO:0000313" key="3">
    <source>
        <dbReference type="Ensembl" id="ENSLBEP00000018133.1"/>
    </source>
</evidence>
<keyword evidence="1" id="KW-0862">Zinc</keyword>
<dbReference type="GO" id="GO:0004222">
    <property type="term" value="F:metalloendopeptidase activity"/>
    <property type="evidence" value="ECO:0007669"/>
    <property type="project" value="InterPro"/>
</dbReference>
<feature type="binding site" evidence="1">
    <location>
        <position position="26"/>
    </location>
    <ligand>
        <name>Zn(2+)</name>
        <dbReference type="ChEBI" id="CHEBI:29105"/>
        <note>catalytic</note>
    </ligand>
</feature>
<dbReference type="GO" id="GO:0046872">
    <property type="term" value="F:metal ion binding"/>
    <property type="evidence" value="ECO:0007669"/>
    <property type="project" value="UniProtKB-KW"/>
</dbReference>
<dbReference type="Gene3D" id="3.40.390.10">
    <property type="entry name" value="Collagenase (Catalytic Domain)"/>
    <property type="match status" value="1"/>
</dbReference>
<dbReference type="InterPro" id="IPR001590">
    <property type="entry name" value="Peptidase_M12B"/>
</dbReference>
<dbReference type="PROSITE" id="PS50215">
    <property type="entry name" value="ADAM_MEPRO"/>
    <property type="match status" value="1"/>
</dbReference>
<organism evidence="3 4">
    <name type="scientific">Labrus bergylta</name>
    <name type="common">ballan wrasse</name>
    <dbReference type="NCBI Taxonomy" id="56723"/>
    <lineage>
        <taxon>Eukaryota</taxon>
        <taxon>Metazoa</taxon>
        <taxon>Chordata</taxon>
        <taxon>Craniata</taxon>
        <taxon>Vertebrata</taxon>
        <taxon>Euteleostomi</taxon>
        <taxon>Actinopterygii</taxon>
        <taxon>Neopterygii</taxon>
        <taxon>Teleostei</taxon>
        <taxon>Neoteleostei</taxon>
        <taxon>Acanthomorphata</taxon>
        <taxon>Eupercaria</taxon>
        <taxon>Labriformes</taxon>
        <taxon>Labridae</taxon>
        <taxon>Labrus</taxon>
    </lineage>
</organism>
<evidence type="ECO:0000259" key="2">
    <source>
        <dbReference type="PROSITE" id="PS50215"/>
    </source>
</evidence>
<keyword evidence="1" id="KW-0479">Metal-binding</keyword>
<dbReference type="InParanoid" id="A0A3Q3FFV6"/>
<evidence type="ECO:0000313" key="4">
    <source>
        <dbReference type="Proteomes" id="UP000261660"/>
    </source>
</evidence>
<proteinExistence type="predicted"/>
<feature type="binding site" evidence="1">
    <location>
        <position position="36"/>
    </location>
    <ligand>
        <name>Zn(2+)</name>
        <dbReference type="ChEBI" id="CHEBI:29105"/>
        <note>catalytic</note>
    </ligand>
</feature>
<dbReference type="GO" id="GO:0006954">
    <property type="term" value="P:inflammatory response"/>
    <property type="evidence" value="ECO:0007669"/>
    <property type="project" value="TreeGrafter"/>
</dbReference>
<evidence type="ECO:0000256" key="1">
    <source>
        <dbReference type="PROSITE-ProRule" id="PRU00276"/>
    </source>
</evidence>